<dbReference type="RefSeq" id="WP_092267088.1">
    <property type="nucleotide sequence ID" value="NZ_BJOE01000004.1"/>
</dbReference>
<keyword evidence="5" id="KW-0520">NAD</keyword>
<feature type="binding site" evidence="4">
    <location>
        <position position="254"/>
    </location>
    <ligand>
        <name>glycerol</name>
        <dbReference type="ChEBI" id="CHEBI:17754"/>
    </ligand>
</feature>
<keyword evidence="8" id="KW-1185">Reference proteome</keyword>
<feature type="binding site" evidence="4">
    <location>
        <position position="171"/>
    </location>
    <ligand>
        <name>glycerol</name>
        <dbReference type="ChEBI" id="CHEBI:17754"/>
    </ligand>
</feature>
<proteinExistence type="inferred from homology"/>
<dbReference type="Gene3D" id="1.20.1090.10">
    <property type="entry name" value="Dehydroquinate synthase-like - alpha domain"/>
    <property type="match status" value="1"/>
</dbReference>
<evidence type="ECO:0000313" key="7">
    <source>
        <dbReference type="EMBL" id="SFJ36108.1"/>
    </source>
</evidence>
<dbReference type="Gene3D" id="3.40.50.1970">
    <property type="match status" value="1"/>
</dbReference>
<keyword evidence="2 4" id="KW-0479">Metal-binding</keyword>
<dbReference type="GO" id="GO:0046872">
    <property type="term" value="F:metal ion binding"/>
    <property type="evidence" value="ECO:0007669"/>
    <property type="project" value="UniProtKB-KW"/>
</dbReference>
<feature type="binding site" evidence="5">
    <location>
        <position position="125"/>
    </location>
    <ligand>
        <name>NAD(+)</name>
        <dbReference type="ChEBI" id="CHEBI:57540"/>
    </ligand>
</feature>
<dbReference type="STRING" id="1884381.SAMN05518846_103124"/>
<feature type="binding site" evidence="4">
    <location>
        <position position="271"/>
    </location>
    <ligand>
        <name>glycerol</name>
        <dbReference type="ChEBI" id="CHEBI:17754"/>
    </ligand>
</feature>
<evidence type="ECO:0000256" key="1">
    <source>
        <dbReference type="ARBA" id="ARBA00007358"/>
    </source>
</evidence>
<comment type="cofactor">
    <cofactor evidence="4">
        <name>Zn(2+)</name>
        <dbReference type="ChEBI" id="CHEBI:29105"/>
    </cofactor>
    <text evidence="4">Binds 1 zinc ion per subunit.</text>
</comment>
<dbReference type="EMBL" id="FORT01000003">
    <property type="protein sequence ID" value="SFJ36108.1"/>
    <property type="molecule type" value="Genomic_DNA"/>
</dbReference>
<reference evidence="8" key="1">
    <citation type="submission" date="2016-10" db="EMBL/GenBank/DDBJ databases">
        <authorList>
            <person name="Varghese N."/>
            <person name="Submissions S."/>
        </authorList>
    </citation>
    <scope>NUCLEOTIDE SEQUENCE [LARGE SCALE GENOMIC DNA]</scope>
    <source>
        <strain evidence="8">OK042</strain>
    </source>
</reference>
<organism evidence="7 8">
    <name type="scientific">Brevibacillus centrosporus</name>
    <dbReference type="NCBI Taxonomy" id="54910"/>
    <lineage>
        <taxon>Bacteria</taxon>
        <taxon>Bacillati</taxon>
        <taxon>Bacillota</taxon>
        <taxon>Bacilli</taxon>
        <taxon>Bacillales</taxon>
        <taxon>Paenibacillaceae</taxon>
        <taxon>Brevibacillus</taxon>
    </lineage>
</organism>
<dbReference type="PANTHER" id="PTHR43616:SF3">
    <property type="entry name" value="HYDROXYCARBOXYLATE DEHYDROGENASE A"/>
    <property type="match status" value="1"/>
</dbReference>
<feature type="binding site" evidence="5">
    <location>
        <position position="131"/>
    </location>
    <ligand>
        <name>NAD(+)</name>
        <dbReference type="ChEBI" id="CHEBI:57540"/>
    </ligand>
</feature>
<protein>
    <submittedName>
        <fullName evidence="7">Glycerol 2-dehydrogenase (NAD+)</fullName>
    </submittedName>
</protein>
<dbReference type="NCBIfam" id="NF006941">
    <property type="entry name" value="PRK09423.1"/>
    <property type="match status" value="1"/>
</dbReference>
<dbReference type="CDD" id="cd08550">
    <property type="entry name" value="GlyDH-like"/>
    <property type="match status" value="1"/>
</dbReference>
<dbReference type="Pfam" id="PF00465">
    <property type="entry name" value="Fe-ADH"/>
    <property type="match status" value="1"/>
</dbReference>
<dbReference type="InterPro" id="IPR001670">
    <property type="entry name" value="ADH_Fe/GldA"/>
</dbReference>
<evidence type="ECO:0000256" key="2">
    <source>
        <dbReference type="ARBA" id="ARBA00022723"/>
    </source>
</evidence>
<evidence type="ECO:0000256" key="3">
    <source>
        <dbReference type="ARBA" id="ARBA00023002"/>
    </source>
</evidence>
<dbReference type="GO" id="GO:0016614">
    <property type="term" value="F:oxidoreductase activity, acting on CH-OH group of donors"/>
    <property type="evidence" value="ECO:0007669"/>
    <property type="project" value="InterPro"/>
</dbReference>
<dbReference type="InterPro" id="IPR018211">
    <property type="entry name" value="ADH_Fe_CS"/>
</dbReference>
<evidence type="ECO:0000256" key="4">
    <source>
        <dbReference type="PIRSR" id="PIRSR000112-1"/>
    </source>
</evidence>
<evidence type="ECO:0000259" key="6">
    <source>
        <dbReference type="Pfam" id="PF00465"/>
    </source>
</evidence>
<evidence type="ECO:0000313" key="8">
    <source>
        <dbReference type="Proteomes" id="UP000198915"/>
    </source>
</evidence>
<dbReference type="PANTHER" id="PTHR43616">
    <property type="entry name" value="GLYCEROL DEHYDROGENASE"/>
    <property type="match status" value="1"/>
</dbReference>
<feature type="domain" description="Alcohol dehydrogenase iron-type/glycerol dehydrogenase GldA" evidence="6">
    <location>
        <begin position="7"/>
        <end position="154"/>
    </location>
</feature>
<name>A0A1I3QPV6_9BACL</name>
<comment type="similarity">
    <text evidence="1">Belongs to the iron-containing alcohol dehydrogenase family.</text>
</comment>
<keyword evidence="4" id="KW-0862">Zinc</keyword>
<dbReference type="AlphaFoldDB" id="A0A1I3QPV6"/>
<dbReference type="Proteomes" id="UP000198915">
    <property type="component" value="Unassembled WGS sequence"/>
</dbReference>
<accession>A0A1I3QPV6</accession>
<dbReference type="InterPro" id="IPR016205">
    <property type="entry name" value="Glycerol_DH"/>
</dbReference>
<feature type="binding site" evidence="5">
    <location>
        <begin position="94"/>
        <end position="98"/>
    </location>
    <ligand>
        <name>NAD(+)</name>
        <dbReference type="ChEBI" id="CHEBI:57540"/>
    </ligand>
</feature>
<sequence length="364" mass="39209">MFTIPGPGKYVREVELLNEIGAYIQGFGNSALMIGGQTALSKVQSVITASLEKQGIENKGFTWYGGECSWAKVEELRAIVQEKKPEVLVAVGGGKAIDTVKAVAFAENLPLVAVPTIAATCAPATPIAIMYDDEGTFIEISHRSKAPNVVLVDTKIIREAPYRFLVAGIGDTLAKWFESSVSVKKSQPTALNQSAVRLAEGLYQMLLEKGPSAIETIKQGKIDAAVNDVIDSIILISGSVSGYGGDDCRTAAAHAIYSGLTIFPEVHDTYHGEIVAFGILSQLVLEGKSEEEIRELISFYQKVELPYTLEDMAITELSAEEWERLGTVTVGIEDMDNMPFAVTPEMVVHAIQGADAIGKKVKQL</sequence>
<gene>
    <name evidence="7" type="ORF">SAMN05518846_103124</name>
</gene>
<evidence type="ECO:0000256" key="5">
    <source>
        <dbReference type="PIRSR" id="PIRSR000112-3"/>
    </source>
</evidence>
<dbReference type="PIRSF" id="PIRSF000112">
    <property type="entry name" value="Glycerol_dehydrogenase"/>
    <property type="match status" value="1"/>
</dbReference>
<dbReference type="PROSITE" id="PS00913">
    <property type="entry name" value="ADH_IRON_1"/>
    <property type="match status" value="1"/>
</dbReference>
<dbReference type="SUPFAM" id="SSF56796">
    <property type="entry name" value="Dehydroquinate synthase-like"/>
    <property type="match status" value="1"/>
</dbReference>
<keyword evidence="3" id="KW-0560">Oxidoreductase</keyword>